<dbReference type="EMBL" id="MT141243">
    <property type="protein sequence ID" value="QJA56882.1"/>
    <property type="molecule type" value="Genomic_DNA"/>
</dbReference>
<evidence type="ECO:0000313" key="4">
    <source>
        <dbReference type="EMBL" id="QJA56882.1"/>
    </source>
</evidence>
<name>A0A6M3IKG4_9ZZZZ</name>
<keyword evidence="2" id="KW-1015">Disulfide bond</keyword>
<dbReference type="SUPFAM" id="SSF49899">
    <property type="entry name" value="Concanavalin A-like lectins/glucanases"/>
    <property type="match status" value="2"/>
</dbReference>
<dbReference type="InterPro" id="IPR001791">
    <property type="entry name" value="Laminin_G"/>
</dbReference>
<evidence type="ECO:0000256" key="2">
    <source>
        <dbReference type="ARBA" id="ARBA00023157"/>
    </source>
</evidence>
<proteinExistence type="predicted"/>
<dbReference type="Pfam" id="PF13385">
    <property type="entry name" value="Laminin_G_3"/>
    <property type="match status" value="2"/>
</dbReference>
<evidence type="ECO:0000256" key="1">
    <source>
        <dbReference type="ARBA" id="ARBA00022729"/>
    </source>
</evidence>
<feature type="domain" description="LamG-like jellyroll fold" evidence="3">
    <location>
        <begin position="353"/>
        <end position="488"/>
    </location>
</feature>
<dbReference type="InterPro" id="IPR006558">
    <property type="entry name" value="LamG-like"/>
</dbReference>
<evidence type="ECO:0000259" key="3">
    <source>
        <dbReference type="SMART" id="SM00560"/>
    </source>
</evidence>
<dbReference type="SMART" id="SM00560">
    <property type="entry name" value="LamGL"/>
    <property type="match status" value="1"/>
</dbReference>
<gene>
    <name evidence="4" type="ORF">MM415B01778_0015</name>
</gene>
<protein>
    <submittedName>
        <fullName evidence="4">Putative lectin/glucanase superfamily protein</fullName>
    </submittedName>
</protein>
<dbReference type="InterPro" id="IPR013320">
    <property type="entry name" value="ConA-like_dom_sf"/>
</dbReference>
<dbReference type="GO" id="GO:0030246">
    <property type="term" value="F:carbohydrate binding"/>
    <property type="evidence" value="ECO:0007669"/>
    <property type="project" value="UniProtKB-KW"/>
</dbReference>
<keyword evidence="1" id="KW-0732">Signal</keyword>
<reference evidence="4" key="1">
    <citation type="submission" date="2020-03" db="EMBL/GenBank/DDBJ databases">
        <title>The deep terrestrial virosphere.</title>
        <authorList>
            <person name="Holmfeldt K."/>
            <person name="Nilsson E."/>
            <person name="Simone D."/>
            <person name="Lopez-Fernandez M."/>
            <person name="Wu X."/>
            <person name="de Brujin I."/>
            <person name="Lundin D."/>
            <person name="Andersson A."/>
            <person name="Bertilsson S."/>
            <person name="Dopson M."/>
        </authorList>
    </citation>
    <scope>NUCLEOTIDE SEQUENCE</scope>
    <source>
        <strain evidence="4">MM415B01778</strain>
    </source>
</reference>
<sequence>MRKLSIFILLFILVSSAQAQLRVESEQTYINLTPSELTAYKSLSFLNGDSYAISSGSAIGDAVSLKETFDSNQGTLEFWYYPYNYGNAGQTRYLFECRSVGSNYIQVYIGANNYLYFIVMGNGTQVFQLASGYQNTIPFQWYHIVATWSKSTTVSGSRYVSIYLNGAGAGSASVPVAMTSIPSNFYIGSNYLGTQSANGLIAYKISDYWTSAAQVTANYNSGNGNKNFFLVDPHTVAMGLTSESSTGVQNFHRGASVSSIVDGATEDTLTVATDASKRFADNDVVVVSANQGYSSQRIAKIGVDGTPSATSMNVDDLAGGDAGLVEKIGVFATLNGSSQYLTKTSPTNITWDDDYTVSIWAKTTSTAERCLYQKNSTGVGVKLSQVSNVAFAAMRNTASGDYIFKTGTKIINDGKWHHVAVTYDNAPTPTLCLYIDGYLDVSSTTTFGTADLGVNGTLFIGNRGFVGDQYFNGSIQDVMVWTSLLTPANILTLAQNPHSENGLAPQSWWIFDDASGATTIADQATAGNNNHLTMVGGTTTNFSTHSRVQSAMVSRNLIVDGNMEQ</sequence>
<keyword evidence="4" id="KW-0430">Lectin</keyword>
<dbReference type="CDD" id="cd00110">
    <property type="entry name" value="LamG"/>
    <property type="match status" value="1"/>
</dbReference>
<dbReference type="AlphaFoldDB" id="A0A6M3IKG4"/>
<organism evidence="4">
    <name type="scientific">viral metagenome</name>
    <dbReference type="NCBI Taxonomy" id="1070528"/>
    <lineage>
        <taxon>unclassified sequences</taxon>
        <taxon>metagenomes</taxon>
        <taxon>organismal metagenomes</taxon>
    </lineage>
</organism>
<accession>A0A6M3IKG4</accession>
<dbReference type="Gene3D" id="2.60.120.200">
    <property type="match status" value="2"/>
</dbReference>